<dbReference type="EMBL" id="BKCJ010184161">
    <property type="protein sequence ID" value="GEY50450.1"/>
    <property type="molecule type" value="Genomic_DNA"/>
</dbReference>
<organism evidence="1">
    <name type="scientific">Tanacetum cinerariifolium</name>
    <name type="common">Dalmatian daisy</name>
    <name type="synonym">Chrysanthemum cinerariifolium</name>
    <dbReference type="NCBI Taxonomy" id="118510"/>
    <lineage>
        <taxon>Eukaryota</taxon>
        <taxon>Viridiplantae</taxon>
        <taxon>Streptophyta</taxon>
        <taxon>Embryophyta</taxon>
        <taxon>Tracheophyta</taxon>
        <taxon>Spermatophyta</taxon>
        <taxon>Magnoliopsida</taxon>
        <taxon>eudicotyledons</taxon>
        <taxon>Gunneridae</taxon>
        <taxon>Pentapetalae</taxon>
        <taxon>asterids</taxon>
        <taxon>campanulids</taxon>
        <taxon>Asterales</taxon>
        <taxon>Asteraceae</taxon>
        <taxon>Asteroideae</taxon>
        <taxon>Anthemideae</taxon>
        <taxon>Anthemidinae</taxon>
        <taxon>Tanacetum</taxon>
    </lineage>
</organism>
<dbReference type="AlphaFoldDB" id="A0A699HS99"/>
<reference evidence="1" key="1">
    <citation type="journal article" date="2019" name="Sci. Rep.">
        <title>Draft genome of Tanacetum cinerariifolium, the natural source of mosquito coil.</title>
        <authorList>
            <person name="Yamashiro T."/>
            <person name="Shiraishi A."/>
            <person name="Satake H."/>
            <person name="Nakayama K."/>
        </authorList>
    </citation>
    <scope>NUCLEOTIDE SEQUENCE</scope>
</reference>
<sequence>LCSSSNNKELSPSWARSVTGLLHRHMQKQHHRVRFPAVSYRVCWVNYICSFVKRGHIFANKEDLIIRLHRLHVNRTVHPQLLEAADKSWEEAVIKM</sequence>
<gene>
    <name evidence="1" type="ORF">Tci_422424</name>
</gene>
<feature type="non-terminal residue" evidence="1">
    <location>
        <position position="1"/>
    </location>
</feature>
<name>A0A699HS99_TANCI</name>
<evidence type="ECO:0000313" key="1">
    <source>
        <dbReference type="EMBL" id="GEY50450.1"/>
    </source>
</evidence>
<protein>
    <submittedName>
        <fullName evidence="1">Uncharacterized protein</fullName>
    </submittedName>
</protein>
<comment type="caution">
    <text evidence="1">The sequence shown here is derived from an EMBL/GenBank/DDBJ whole genome shotgun (WGS) entry which is preliminary data.</text>
</comment>
<accession>A0A699HS99</accession>
<proteinExistence type="predicted"/>